<dbReference type="PANTHER" id="PTHR22683:SF41">
    <property type="entry name" value="DNA TRANSLOCASE FTSK"/>
    <property type="match status" value="1"/>
</dbReference>
<gene>
    <name evidence="2" type="primary">ftsK</name>
    <name evidence="2" type="ORF">SAMCFNEI73_pB0509</name>
</gene>
<dbReference type="PROSITE" id="PS50901">
    <property type="entry name" value="FTSK"/>
    <property type="match status" value="1"/>
</dbReference>
<dbReference type="Proteomes" id="UP000182306">
    <property type="component" value="Plasmid B"/>
</dbReference>
<dbReference type="KEGG" id="same:SAMCFNEI73_pB0509"/>
<name>A0A1L3LUD5_9HYPH</name>
<keyword evidence="2" id="KW-0614">Plasmid</keyword>
<reference evidence="2 3" key="1">
    <citation type="submission" date="2015-10" db="EMBL/GenBank/DDBJ databases">
        <title>Genomic differences between typical nodule nitrogen-fixing rhizobial strains and those coming from bean seeds.</title>
        <authorList>
            <person name="Peralta H."/>
            <person name="Aguilar-Vera A."/>
            <person name="Diaz R."/>
            <person name="Mora Y."/>
            <person name="Martinez-Batallar G."/>
            <person name="Salazar E."/>
            <person name="Vargas-Lagunas C."/>
            <person name="Encarnacion S."/>
            <person name="Girard L."/>
            <person name="Mora J."/>
        </authorList>
    </citation>
    <scope>NUCLEOTIDE SEQUENCE [LARGE SCALE GENOMIC DNA]</scope>
    <source>
        <strain evidence="2 3">CFNEI 73</strain>
        <plasmid evidence="2 3">B</plasmid>
    </source>
</reference>
<evidence type="ECO:0000313" key="3">
    <source>
        <dbReference type="Proteomes" id="UP000182306"/>
    </source>
</evidence>
<dbReference type="InterPro" id="IPR002543">
    <property type="entry name" value="FtsK_dom"/>
</dbReference>
<evidence type="ECO:0000256" key="1">
    <source>
        <dbReference type="SAM" id="MobiDB-lite"/>
    </source>
</evidence>
<dbReference type="GO" id="GO:0005524">
    <property type="term" value="F:ATP binding"/>
    <property type="evidence" value="ECO:0007669"/>
    <property type="project" value="UniProtKB-UniRule"/>
</dbReference>
<evidence type="ECO:0000313" key="2">
    <source>
        <dbReference type="EMBL" id="APG93705.1"/>
    </source>
</evidence>
<keyword evidence="3" id="KW-1185">Reference proteome</keyword>
<dbReference type="InterPro" id="IPR027417">
    <property type="entry name" value="P-loop_NTPase"/>
</dbReference>
<feature type="compositionally biased region" description="Polar residues" evidence="1">
    <location>
        <begin position="1378"/>
        <end position="1402"/>
    </location>
</feature>
<proteinExistence type="predicted"/>
<dbReference type="Gene3D" id="3.40.50.300">
    <property type="entry name" value="P-loop containing nucleotide triphosphate hydrolases"/>
    <property type="match status" value="1"/>
</dbReference>
<feature type="region of interest" description="Disordered" evidence="1">
    <location>
        <begin position="1331"/>
        <end position="1423"/>
    </location>
</feature>
<keyword evidence="2" id="KW-0132">Cell division</keyword>
<dbReference type="PANTHER" id="PTHR22683">
    <property type="entry name" value="SPORULATION PROTEIN RELATED"/>
    <property type="match status" value="1"/>
</dbReference>
<keyword evidence="2" id="KW-0131">Cell cycle</keyword>
<dbReference type="RefSeq" id="WP_037385393.1">
    <property type="nucleotide sequence ID" value="NZ_CP013109.1"/>
</dbReference>
<dbReference type="SUPFAM" id="SSF52540">
    <property type="entry name" value="P-loop containing nucleoside triphosphate hydrolases"/>
    <property type="match status" value="1"/>
</dbReference>
<accession>A0A1L3LUD5</accession>
<dbReference type="GO" id="GO:0051301">
    <property type="term" value="P:cell division"/>
    <property type="evidence" value="ECO:0007669"/>
    <property type="project" value="UniProtKB-KW"/>
</dbReference>
<geneLocation type="plasmid" evidence="2 3">
    <name>B</name>
</geneLocation>
<organism evidence="2 3">
    <name type="scientific">Sinorhizobium americanum</name>
    <dbReference type="NCBI Taxonomy" id="194963"/>
    <lineage>
        <taxon>Bacteria</taxon>
        <taxon>Pseudomonadati</taxon>
        <taxon>Pseudomonadota</taxon>
        <taxon>Alphaproteobacteria</taxon>
        <taxon>Hyphomicrobiales</taxon>
        <taxon>Rhizobiaceae</taxon>
        <taxon>Sinorhizobium/Ensifer group</taxon>
        <taxon>Sinorhizobium</taxon>
    </lineage>
</organism>
<sequence>MNPSDLIGAAGATSIRLRLDALSAEDGMARYLLDRLTGEQVAAITQALLTDAKATELLNIALPRSLVSSFGLPDSVMTDERMVAIRHADYDRPALLFANTDEDQGASLGDVTLIGAKQLTEEPGPWVEAAAAGLGLSESQIATWMAALKGLTAADDWTLHQIATYVAMTRARVETDAVPVTDALGWALPALRLPRDSGYFLGLGERDREVPRRWKKLFEKLVADRKPLMVKQRPNRQLIENEELREQFAEVRDDIPAEIHPAIDAFIEAAPGWGPEAEALSLFEWEAESVLQLFSGIKLKKTSLAQETVNFFEFTFPDRLSPADNEYLRVLKGRSLKETREDDREFFEAHRDDLAQDKALRVKWERFVFGRPIECTDFLEGLLRVIERLFGQVSLGGGPRKLSIKSARRSRNQWLDLNADVGLYFGLRYRGLPALLGAAVEWDVPHLFSYEELLDRAKARQKKYRRNESTARGALQIKFDVALTAGRERATVQLVWTGQPSAIGLELPKDLGRLIKRPFGRSSVARLSVSRKGALQSVSLSDTGTLQPAFGQDAGTLIPRTSTGIDLAKLFPKLLKEASEAGRITQAGADDIAAAWKQFVALYTDALTSLQSSGYASATLIAQADAYGALLNSLAKNAIGDLNRRDIWEPVLRIGTIEVLGSAPSAIIAPWHPLRLAGVAAKMRSVAGLADYLLSDVDVNFGDSRLFFSDLRDELSHPLYPEVAVGYDGSEPVLLTETSTVNDYSLAERPVRDPSEATTDVDPSEAARQIRALLERYLDLQPHERSNLSIMLYNCDAAGLPLATVSALSSVQDQEEVHCNVLVRHRDRARLSGVYTELLERSENDPDAVVVSETSRNFMSKLRIGVMLDVAGGSKSGGAREIDVAFLHDVVSRQAREQWFPVPALQDNPSLLEHVPARWSYRRVTAEDELKATSYLTCPRQPDAGWAYIDAVANVVRRQSHGPDEHYLPARQISFQDGGLKGMFDEVHKLAEWVATYDDLLDKRQLAAQGINVIRYRRQRTHGRNMVVSSTSELRILHVLVKRRLAELSLGLDDDRLAGLARRMIEDANAISGDIVLRAAKRGVSAGELIGLVLSRALVEEELGERAAVAWFLLDDYAEWLGQKEEGIADILGISLSTGEDGLPKLRAIVTEAKYVDQSGLAEASRKSRSQLRQTVARIDDALFGDPGRLDRDLWLSRISDLLLDGTAALGQANLLERVRDGIRRGAVPIDLRGYSHIFVSGPATDGSSLGEQDDLPEIQMGLQETFTREGLRKLIKAYQAKQSLTELRAQLGEKHTWNSVSYRHPAPRVDWTKAIKEEHSIAAIEHPISHDYDQDDDEGDPEGGIVIEAVEPGTGDNGSVAASGDSGGLSSGETMPASVSAQTKGENPTTISTPSLTNTQPGAPALPSAETTAPTPDKPSRAGVDIGIAALIEARAQKARENSADEREWLDSTAQRLRSALLGYNLQAKIVGTRLTPNAALIRFMGSDRLRVEDIEAKQSSLLTTHGLRLISISPLPGEIVVGVARPQRQVVSLWDVWGRREINRNAAGVNTSFVLGLKELDGDILYLNLGGPFAGGQQHEPHTLVAGATGSGKSVLIQALLLDIAATNSSDLAHIHLIDPKMGVDYAAIERLPHLQGGVIVDQTRAVEVMEGLVTEMERRYELFRSKGARDIRAFNFKAERDERLPYVFLVHDEFAEWMLTEDYKSAVTSNVSRLGVKARAAGMHLIFAAQRPDANVMPMQLRDNLGNRLILKVASVGTSEIALGVKGAEQLLGLGHLAARLSGEPAIIYAQAPFLSDDDIDAAVDAILANDAGSGPDD</sequence>
<dbReference type="EMBL" id="CP013109">
    <property type="protein sequence ID" value="APG93705.1"/>
    <property type="molecule type" value="Genomic_DNA"/>
</dbReference>
<dbReference type="GO" id="GO:0003677">
    <property type="term" value="F:DNA binding"/>
    <property type="evidence" value="ECO:0007669"/>
    <property type="project" value="InterPro"/>
</dbReference>
<dbReference type="InterPro" id="IPR050206">
    <property type="entry name" value="FtsK/SpoIIIE/SftA"/>
</dbReference>
<protein>
    <submittedName>
        <fullName evidence="2">Cell division protein FtsK</fullName>
    </submittedName>
</protein>
<dbReference type="Pfam" id="PF01580">
    <property type="entry name" value="FtsK_SpoIIIE"/>
    <property type="match status" value="1"/>
</dbReference>